<organism evidence="3 4">
    <name type="scientific">Paenibacillus nasutitermitis</name>
    <dbReference type="NCBI Taxonomy" id="1652958"/>
    <lineage>
        <taxon>Bacteria</taxon>
        <taxon>Bacillati</taxon>
        <taxon>Bacillota</taxon>
        <taxon>Bacilli</taxon>
        <taxon>Bacillales</taxon>
        <taxon>Paenibacillaceae</taxon>
        <taxon>Paenibacillus</taxon>
    </lineage>
</organism>
<evidence type="ECO:0000313" key="3">
    <source>
        <dbReference type="EMBL" id="GGD85861.1"/>
    </source>
</evidence>
<dbReference type="PANTHER" id="PTHR43308:SF5">
    <property type="entry name" value="S-LAYER PROTEIN _ PEPTIDOGLYCAN ENDO-BETA-N-ACETYLGLUCOSAMINIDASE"/>
    <property type="match status" value="1"/>
</dbReference>
<dbReference type="Gene3D" id="2.60.40.1120">
    <property type="entry name" value="Carboxypeptidase-like, regulatory domain"/>
    <property type="match status" value="1"/>
</dbReference>
<accession>A0A916ZBA7</accession>
<dbReference type="EMBL" id="BMHP01000004">
    <property type="protein sequence ID" value="GGD85861.1"/>
    <property type="molecule type" value="Genomic_DNA"/>
</dbReference>
<comment type="caution">
    <text evidence="3">The sequence shown here is derived from an EMBL/GenBank/DDBJ whole genome shotgun (WGS) entry which is preliminary data.</text>
</comment>
<proteinExistence type="predicted"/>
<dbReference type="InterPro" id="IPR008969">
    <property type="entry name" value="CarboxyPept-like_regulatory"/>
</dbReference>
<dbReference type="AlphaFoldDB" id="A0A916ZBA7"/>
<dbReference type="InterPro" id="IPR001119">
    <property type="entry name" value="SLH_dom"/>
</dbReference>
<sequence>MGLRLLHKKVSSLLVFAMIVSILSSHYVFAAKEPGVSLNDISKSYAKDEITELVNKGIISGFGDGTFKPAESVTRAQLAKILVLSMNLEQDAAEAAAFKDVSAGKWFAGYVGALVKAGITQGTSSTTFSPDKTVSREELAVFFIRAFGWETDAKSLKLDESLSDMAKVSAWAKPAVSFAYQLGFIKGVASKEGSFRFNPAGIADRQALARLAYEFIVHKETYAAKALLLLPDNAGDEETEEPKVKDDPGFNGGPIGSTDGDKGEGNTGGNNGNGNGNGGNGGGETPVSNTITAPGEYSLGDVTGNVTISSRDVVLKNTTINGNLSLLGGIGDGDVTLDHVTVTGETKVFGGGANSIHVADSILATVIVNKADGSIRLVLENGTNVEQIQLQSGAILETTGSVGRIGPVDITESVPQNAAITFNGSFDSVMVRAEQVAVTLASGSSIGDLNVFARALNASFHLAEGSTVSRLIADAIVTFAGQGTIQSAQVNVEGVDFSGLAGKPVIVADPTVISTTYTPQEFTLSAVGATYQIVFTGIKSDGSRDLTSFAAWSSSDLSVAQVVYGNVTAVGDGMTYINANYGDFQIQVPVTVSVYKPGESYPTIGSIRVTNGAIDVAFNGDVTDETLSDFTVSATVNGAAYELANLQYSEGRFTFDPVDSYGSTLYVTVEANADKTKFAGSQSGSIRLTGFGGHIKNVSGSPVAGLKITFRKGFNTTQGDIAGEATTDARGNYFIYLPPGIYTGELGGEGTDYITTYLIAVSAANVKNEAENQTAIGIPNALETRIVLTWGNDPRDLDSHLLGPKFDGGKFHTWYAGKSYMHEGELIVDLDLDDTTSYGPETTTIRKDVNGTYTFYVHHYSGLSTLRMSGARIEVYRGAVTEPTQVYTVPEGAGNEIYWVVFDMTIAENGEVQFREINQLTSTDPLYN</sequence>
<evidence type="ECO:0000259" key="2">
    <source>
        <dbReference type="PROSITE" id="PS51272"/>
    </source>
</evidence>
<keyword evidence="4" id="KW-1185">Reference proteome</keyword>
<dbReference type="PROSITE" id="PS51272">
    <property type="entry name" value="SLH"/>
    <property type="match status" value="3"/>
</dbReference>
<feature type="domain" description="SLH" evidence="2">
    <location>
        <begin position="33"/>
        <end position="93"/>
    </location>
</feature>
<reference evidence="3" key="1">
    <citation type="journal article" date="2014" name="Int. J. Syst. Evol. Microbiol.">
        <title>Complete genome sequence of Corynebacterium casei LMG S-19264T (=DSM 44701T), isolated from a smear-ripened cheese.</title>
        <authorList>
            <consortium name="US DOE Joint Genome Institute (JGI-PGF)"/>
            <person name="Walter F."/>
            <person name="Albersmeier A."/>
            <person name="Kalinowski J."/>
            <person name="Ruckert C."/>
        </authorList>
    </citation>
    <scope>NUCLEOTIDE SEQUENCE</scope>
    <source>
        <strain evidence="3">CGMCC 1.15178</strain>
    </source>
</reference>
<gene>
    <name evidence="3" type="ORF">GCM10010911_50360</name>
</gene>
<reference evidence="3" key="2">
    <citation type="submission" date="2020-09" db="EMBL/GenBank/DDBJ databases">
        <authorList>
            <person name="Sun Q."/>
            <person name="Zhou Y."/>
        </authorList>
    </citation>
    <scope>NUCLEOTIDE SEQUENCE</scope>
    <source>
        <strain evidence="3">CGMCC 1.15178</strain>
    </source>
</reference>
<evidence type="ECO:0000313" key="4">
    <source>
        <dbReference type="Proteomes" id="UP000612456"/>
    </source>
</evidence>
<dbReference type="Proteomes" id="UP000612456">
    <property type="component" value="Unassembled WGS sequence"/>
</dbReference>
<feature type="region of interest" description="Disordered" evidence="1">
    <location>
        <begin position="236"/>
        <end position="296"/>
    </location>
</feature>
<dbReference type="InterPro" id="IPR051465">
    <property type="entry name" value="Cell_Envelope_Struct_Comp"/>
</dbReference>
<feature type="domain" description="SLH" evidence="2">
    <location>
        <begin position="94"/>
        <end position="157"/>
    </location>
</feature>
<dbReference type="Gene3D" id="2.60.40.1080">
    <property type="match status" value="1"/>
</dbReference>
<dbReference type="RefSeq" id="WP_229750531.1">
    <property type="nucleotide sequence ID" value="NZ_BMHP01000004.1"/>
</dbReference>
<feature type="domain" description="SLH" evidence="2">
    <location>
        <begin position="159"/>
        <end position="226"/>
    </location>
</feature>
<feature type="compositionally biased region" description="Gly residues" evidence="1">
    <location>
        <begin position="265"/>
        <end position="284"/>
    </location>
</feature>
<dbReference type="Pfam" id="PF00395">
    <property type="entry name" value="SLH"/>
    <property type="match status" value="3"/>
</dbReference>
<name>A0A916ZBA7_9BACL</name>
<evidence type="ECO:0000256" key="1">
    <source>
        <dbReference type="SAM" id="MobiDB-lite"/>
    </source>
</evidence>
<dbReference type="PANTHER" id="PTHR43308">
    <property type="entry name" value="OUTER MEMBRANE PROTEIN ALPHA-RELATED"/>
    <property type="match status" value="1"/>
</dbReference>
<protein>
    <recommendedName>
        <fullName evidence="2">SLH domain-containing protein</fullName>
    </recommendedName>
</protein>
<dbReference type="SUPFAM" id="SSF49464">
    <property type="entry name" value="Carboxypeptidase regulatory domain-like"/>
    <property type="match status" value="1"/>
</dbReference>